<evidence type="ECO:0000313" key="2">
    <source>
        <dbReference type="EMBL" id="KAJ5066186.1"/>
    </source>
</evidence>
<protein>
    <submittedName>
        <fullName evidence="2">Uncharacterized protein</fullName>
    </submittedName>
</protein>
<evidence type="ECO:0000313" key="3">
    <source>
        <dbReference type="Proteomes" id="UP001149090"/>
    </source>
</evidence>
<keyword evidence="3" id="KW-1185">Reference proteome</keyword>
<dbReference type="Proteomes" id="UP001149090">
    <property type="component" value="Unassembled WGS sequence"/>
</dbReference>
<name>A0A9Q0L522_ANAIG</name>
<evidence type="ECO:0000256" key="1">
    <source>
        <dbReference type="SAM" id="MobiDB-lite"/>
    </source>
</evidence>
<reference evidence="2" key="1">
    <citation type="submission" date="2022-10" db="EMBL/GenBank/DDBJ databases">
        <title>Novel sulphate-reducing endosymbionts in the free-living metamonad Anaeramoeba.</title>
        <authorList>
            <person name="Jerlstrom-Hultqvist J."/>
            <person name="Cepicka I."/>
            <person name="Gallot-Lavallee L."/>
            <person name="Salas-Leiva D."/>
            <person name="Curtis B.A."/>
            <person name="Zahonova K."/>
            <person name="Pipaliya S."/>
            <person name="Dacks J."/>
            <person name="Roger A.J."/>
        </authorList>
    </citation>
    <scope>NUCLEOTIDE SEQUENCE</scope>
    <source>
        <strain evidence="2">BMAN</strain>
    </source>
</reference>
<dbReference type="AlphaFoldDB" id="A0A9Q0L522"/>
<dbReference type="EMBL" id="JAPDFW010000147">
    <property type="protein sequence ID" value="KAJ5066186.1"/>
    <property type="molecule type" value="Genomic_DNA"/>
</dbReference>
<feature type="region of interest" description="Disordered" evidence="1">
    <location>
        <begin position="27"/>
        <end position="57"/>
    </location>
</feature>
<accession>A0A9Q0L522</accession>
<organism evidence="2 3">
    <name type="scientific">Anaeramoeba ignava</name>
    <name type="common">Anaerobic marine amoeba</name>
    <dbReference type="NCBI Taxonomy" id="1746090"/>
    <lineage>
        <taxon>Eukaryota</taxon>
        <taxon>Metamonada</taxon>
        <taxon>Anaeramoebidae</taxon>
        <taxon>Anaeramoeba</taxon>
    </lineage>
</organism>
<sequence length="126" mass="14905">MYINQTTETIQPPNSFLFFHQSSLSDQSQPNFMNHPSENFTHSQNSNYHPNQQSFRKTQIHPDNGEFLNENQEHFYAKTHSDPNQFNQFLQTSENSKLINNPTNDRNNIFYNNNNTHHNNNSNDFV</sequence>
<comment type="caution">
    <text evidence="2">The sequence shown here is derived from an EMBL/GenBank/DDBJ whole genome shotgun (WGS) entry which is preliminary data.</text>
</comment>
<gene>
    <name evidence="2" type="ORF">M0811_03519</name>
</gene>
<proteinExistence type="predicted"/>